<dbReference type="EMBL" id="MTHB01000027">
    <property type="protein sequence ID" value="OXC80066.1"/>
    <property type="molecule type" value="Genomic_DNA"/>
</dbReference>
<dbReference type="AlphaFoldDB" id="A0A226X9B3"/>
<accession>A0A226X9B3</accession>
<dbReference type="InterPro" id="IPR003646">
    <property type="entry name" value="SH3-like_bac-type"/>
</dbReference>
<sequence>MKKLLNMSIGVGVAALFCLSGGASAQQAAFTSAPVDVFAGPAPDYPVVSQLPQGLQVTIYGCVAGYTWCDVAVPNLRGWVDASALSYPYQGSNVPIPTYGATIGLPIVAFSLGAYWGNYYHGQPWYRDQGRWINHEAPRPGPGYGHPPPQPYGGHPPGPPRGNEGNGRPPGAPQGNYGRAPGPGVNHEEARPEHRGSAEEHGHPPPQ</sequence>
<dbReference type="RefSeq" id="WP_144021115.1">
    <property type="nucleotide sequence ID" value="NZ_MTHB01000027.1"/>
</dbReference>
<evidence type="ECO:0000256" key="2">
    <source>
        <dbReference type="SAM" id="SignalP"/>
    </source>
</evidence>
<gene>
    <name evidence="4" type="ORF">BSU04_04540</name>
</gene>
<name>A0A226X9B3_CABSO</name>
<dbReference type="Gene3D" id="2.30.30.40">
    <property type="entry name" value="SH3 Domains"/>
    <property type="match status" value="1"/>
</dbReference>
<feature type="region of interest" description="Disordered" evidence="1">
    <location>
        <begin position="136"/>
        <end position="207"/>
    </location>
</feature>
<dbReference type="OrthoDB" id="8854384at2"/>
<evidence type="ECO:0000259" key="3">
    <source>
        <dbReference type="Pfam" id="PF08239"/>
    </source>
</evidence>
<evidence type="ECO:0000313" key="4">
    <source>
        <dbReference type="EMBL" id="OXC80066.1"/>
    </source>
</evidence>
<comment type="caution">
    <text evidence="4">The sequence shown here is derived from an EMBL/GenBank/DDBJ whole genome shotgun (WGS) entry which is preliminary data.</text>
</comment>
<dbReference type="Pfam" id="PF08239">
    <property type="entry name" value="SH3_3"/>
    <property type="match status" value="1"/>
</dbReference>
<feature type="compositionally biased region" description="Pro residues" evidence="1">
    <location>
        <begin position="139"/>
        <end position="160"/>
    </location>
</feature>
<evidence type="ECO:0000256" key="1">
    <source>
        <dbReference type="SAM" id="MobiDB-lite"/>
    </source>
</evidence>
<feature type="compositionally biased region" description="Basic and acidic residues" evidence="1">
    <location>
        <begin position="186"/>
        <end position="207"/>
    </location>
</feature>
<feature type="signal peptide" evidence="2">
    <location>
        <begin position="1"/>
        <end position="25"/>
    </location>
</feature>
<dbReference type="Proteomes" id="UP000214720">
    <property type="component" value="Unassembled WGS sequence"/>
</dbReference>
<feature type="domain" description="SH3b" evidence="3">
    <location>
        <begin position="35"/>
        <end position="86"/>
    </location>
</feature>
<keyword evidence="2" id="KW-0732">Signal</keyword>
<feature type="chain" id="PRO_5012081927" description="SH3b domain-containing protein" evidence="2">
    <location>
        <begin position="26"/>
        <end position="207"/>
    </location>
</feature>
<reference evidence="5" key="1">
    <citation type="submission" date="2017-01" db="EMBL/GenBank/DDBJ databases">
        <title>Genome Analysis of Deinococcus marmoris KOPRI26562.</title>
        <authorList>
            <person name="Kim J.H."/>
            <person name="Oh H.-M."/>
        </authorList>
    </citation>
    <scope>NUCLEOTIDE SEQUENCE [LARGE SCALE GENOMIC DNA]</scope>
    <source>
        <strain evidence="5">PAMC 26633</strain>
    </source>
</reference>
<protein>
    <recommendedName>
        <fullName evidence="3">SH3b domain-containing protein</fullName>
    </recommendedName>
</protein>
<organism evidence="4 5">
    <name type="scientific">Caballeronia sordidicola</name>
    <name type="common">Burkholderia sordidicola</name>
    <dbReference type="NCBI Taxonomy" id="196367"/>
    <lineage>
        <taxon>Bacteria</taxon>
        <taxon>Pseudomonadati</taxon>
        <taxon>Pseudomonadota</taxon>
        <taxon>Betaproteobacteria</taxon>
        <taxon>Burkholderiales</taxon>
        <taxon>Burkholderiaceae</taxon>
        <taxon>Caballeronia</taxon>
    </lineage>
</organism>
<evidence type="ECO:0000313" key="5">
    <source>
        <dbReference type="Proteomes" id="UP000214720"/>
    </source>
</evidence>
<proteinExistence type="predicted"/>